<evidence type="ECO:0000313" key="3">
    <source>
        <dbReference type="Proteomes" id="UP001215598"/>
    </source>
</evidence>
<organism evidence="2 3">
    <name type="scientific">Mycena metata</name>
    <dbReference type="NCBI Taxonomy" id="1033252"/>
    <lineage>
        <taxon>Eukaryota</taxon>
        <taxon>Fungi</taxon>
        <taxon>Dikarya</taxon>
        <taxon>Basidiomycota</taxon>
        <taxon>Agaricomycotina</taxon>
        <taxon>Agaricomycetes</taxon>
        <taxon>Agaricomycetidae</taxon>
        <taxon>Agaricales</taxon>
        <taxon>Marasmiineae</taxon>
        <taxon>Mycenaceae</taxon>
        <taxon>Mycena</taxon>
    </lineage>
</organism>
<sequence length="437" mass="46811">MTKRAAPSTGADLPAKRARESNVEAQVPSPMSEMSDSKGDSVPTPGTIPLAEQAEPSTDNPLAVPATSNTTPPPEGQVAEQDATVGTEHPGQAYIDVLTVMGFDATTLNSMDTAMLKTMVLSLTRKAAAVSATSPAPVNNDSVPASGQPTAATDKTVNVASTSPAIAPNESAMISKTTGTENESASDKASVTASLVALGVQAHRISRWSVKELKRLHTLLLYADTNRNTFCITHTPNEKDWGVPAAFNDPSNALCKAGTSTVLNLWVVGEIASMWWYNNEGYPAPHPGISIQPMADGTPDYSKTFLHELCMPPHSSTSAESFGASQVEASCWMNSKAAANTPSKAFEFKAIYDARAALRHKKLLTPLNVGQLKVRDFVVLEVNVTRYATKAEGEGDKKGKRRKMDRWQTYFDLKAVYKIKDALPEETEVDPAADFEI</sequence>
<proteinExistence type="predicted"/>
<dbReference type="Proteomes" id="UP001215598">
    <property type="component" value="Unassembled WGS sequence"/>
</dbReference>
<gene>
    <name evidence="2" type="ORF">B0H16DRAFT_1749307</name>
</gene>
<protein>
    <submittedName>
        <fullName evidence="2">Uncharacterized protein</fullName>
    </submittedName>
</protein>
<feature type="compositionally biased region" description="Polar residues" evidence="1">
    <location>
        <begin position="139"/>
        <end position="151"/>
    </location>
</feature>
<dbReference type="EMBL" id="JARKIB010000567">
    <property type="protein sequence ID" value="KAJ7699716.1"/>
    <property type="molecule type" value="Genomic_DNA"/>
</dbReference>
<evidence type="ECO:0000256" key="1">
    <source>
        <dbReference type="SAM" id="MobiDB-lite"/>
    </source>
</evidence>
<feature type="region of interest" description="Disordered" evidence="1">
    <location>
        <begin position="1"/>
        <end position="81"/>
    </location>
</feature>
<feature type="compositionally biased region" description="Polar residues" evidence="1">
    <location>
        <begin position="55"/>
        <end position="70"/>
    </location>
</feature>
<evidence type="ECO:0000313" key="2">
    <source>
        <dbReference type="EMBL" id="KAJ7699716.1"/>
    </source>
</evidence>
<reference evidence="2" key="1">
    <citation type="submission" date="2023-03" db="EMBL/GenBank/DDBJ databases">
        <title>Massive genome expansion in bonnet fungi (Mycena s.s.) driven by repeated elements and novel gene families across ecological guilds.</title>
        <authorList>
            <consortium name="Lawrence Berkeley National Laboratory"/>
            <person name="Harder C.B."/>
            <person name="Miyauchi S."/>
            <person name="Viragh M."/>
            <person name="Kuo A."/>
            <person name="Thoen E."/>
            <person name="Andreopoulos B."/>
            <person name="Lu D."/>
            <person name="Skrede I."/>
            <person name="Drula E."/>
            <person name="Henrissat B."/>
            <person name="Morin E."/>
            <person name="Kohler A."/>
            <person name="Barry K."/>
            <person name="LaButti K."/>
            <person name="Morin E."/>
            <person name="Salamov A."/>
            <person name="Lipzen A."/>
            <person name="Mereny Z."/>
            <person name="Hegedus B."/>
            <person name="Baldrian P."/>
            <person name="Stursova M."/>
            <person name="Weitz H."/>
            <person name="Taylor A."/>
            <person name="Grigoriev I.V."/>
            <person name="Nagy L.G."/>
            <person name="Martin F."/>
            <person name="Kauserud H."/>
        </authorList>
    </citation>
    <scope>NUCLEOTIDE SEQUENCE</scope>
    <source>
        <strain evidence="2">CBHHK182m</strain>
    </source>
</reference>
<keyword evidence="3" id="KW-1185">Reference proteome</keyword>
<feature type="region of interest" description="Disordered" evidence="1">
    <location>
        <begin position="131"/>
        <end position="151"/>
    </location>
</feature>
<comment type="caution">
    <text evidence="2">The sequence shown here is derived from an EMBL/GenBank/DDBJ whole genome shotgun (WGS) entry which is preliminary data.</text>
</comment>
<dbReference type="AlphaFoldDB" id="A0AAD7DUY4"/>
<name>A0AAD7DUY4_9AGAR</name>
<accession>A0AAD7DUY4</accession>